<dbReference type="PANTHER" id="PTHR31964">
    <property type="entry name" value="ADENINE NUCLEOTIDE ALPHA HYDROLASES-LIKE SUPERFAMILY PROTEIN"/>
    <property type="match status" value="1"/>
</dbReference>
<sequence>MDMSGQERPPTVIVGVDGTSAAQAALAWAIEAAVERDERLRIVHGLGMSAVMGTLAGSGTERHQAGEQAREGGHALLAAAAEEARRVHPDLNVSTLLAMEDAPAVLLDEAGHRDMIVVGSRGLGAVRAIMLGSVGLRTSTHAPCPVIVVPEVSERRRGGRIVVGVDGSASSRRALRFALDHALVTDAAVVVVNSWEVPLPQDPESLAADTHSLHEEMFDRQSEEVVAGVLAEVIDDRTEGLDISAVRIQADPVESLLEAGEGADMIVVGSRGRGGVSGLVMGSTSQGVLRRATVPVAVLPPRAEETD</sequence>
<dbReference type="Gene3D" id="3.40.50.620">
    <property type="entry name" value="HUPs"/>
    <property type="match status" value="2"/>
</dbReference>
<dbReference type="CDD" id="cd00293">
    <property type="entry name" value="USP-like"/>
    <property type="match status" value="1"/>
</dbReference>
<protein>
    <submittedName>
        <fullName evidence="3">Universal stress protein</fullName>
    </submittedName>
</protein>
<name>A0A7K2ISJ6_9ACTN</name>
<evidence type="ECO:0000256" key="1">
    <source>
        <dbReference type="ARBA" id="ARBA00008791"/>
    </source>
</evidence>
<organism evidence="3 4">
    <name type="scientific">Nocardiopsis alba</name>
    <dbReference type="NCBI Taxonomy" id="53437"/>
    <lineage>
        <taxon>Bacteria</taxon>
        <taxon>Bacillati</taxon>
        <taxon>Actinomycetota</taxon>
        <taxon>Actinomycetes</taxon>
        <taxon>Streptosporangiales</taxon>
        <taxon>Nocardiopsidaceae</taxon>
        <taxon>Nocardiopsis</taxon>
    </lineage>
</organism>
<feature type="domain" description="UspA" evidence="2">
    <location>
        <begin position="11"/>
        <end position="150"/>
    </location>
</feature>
<dbReference type="Proteomes" id="UP000467124">
    <property type="component" value="Unassembled WGS sequence"/>
</dbReference>
<comment type="caution">
    <text evidence="3">The sequence shown here is derived from an EMBL/GenBank/DDBJ whole genome shotgun (WGS) entry which is preliminary data.</text>
</comment>
<dbReference type="SUPFAM" id="SSF52402">
    <property type="entry name" value="Adenine nucleotide alpha hydrolases-like"/>
    <property type="match status" value="2"/>
</dbReference>
<feature type="domain" description="UspA" evidence="2">
    <location>
        <begin position="160"/>
        <end position="300"/>
    </location>
</feature>
<dbReference type="EMBL" id="WWHY01000001">
    <property type="protein sequence ID" value="MYR32827.1"/>
    <property type="molecule type" value="Genomic_DNA"/>
</dbReference>
<evidence type="ECO:0000313" key="3">
    <source>
        <dbReference type="EMBL" id="MYR32827.1"/>
    </source>
</evidence>
<dbReference type="InterPro" id="IPR006015">
    <property type="entry name" value="Universal_stress_UspA"/>
</dbReference>
<dbReference type="PRINTS" id="PR01438">
    <property type="entry name" value="UNVRSLSTRESS"/>
</dbReference>
<gene>
    <name evidence="3" type="ORF">GTW20_11215</name>
</gene>
<dbReference type="InterPro" id="IPR014729">
    <property type="entry name" value="Rossmann-like_a/b/a_fold"/>
</dbReference>
<reference evidence="3 4" key="1">
    <citation type="journal article" date="2019" name="Nat. Commun.">
        <title>The antimicrobial potential of Streptomyces from insect microbiomes.</title>
        <authorList>
            <person name="Chevrette M.G."/>
            <person name="Carlson C.M."/>
            <person name="Ortega H.E."/>
            <person name="Thomas C."/>
            <person name="Ananiev G.E."/>
            <person name="Barns K.J."/>
            <person name="Book A.J."/>
            <person name="Cagnazzo J."/>
            <person name="Carlos C."/>
            <person name="Flanigan W."/>
            <person name="Grubbs K.J."/>
            <person name="Horn H.A."/>
            <person name="Hoffmann F.M."/>
            <person name="Klassen J.L."/>
            <person name="Knack J.J."/>
            <person name="Lewin G.R."/>
            <person name="McDonald B.R."/>
            <person name="Muller L."/>
            <person name="Melo W.G.P."/>
            <person name="Pinto-Tomas A.A."/>
            <person name="Schmitz A."/>
            <person name="Wendt-Pienkowski E."/>
            <person name="Wildman S."/>
            <person name="Zhao M."/>
            <person name="Zhang F."/>
            <person name="Bugni T.S."/>
            <person name="Andes D.R."/>
            <person name="Pupo M.T."/>
            <person name="Currie C.R."/>
        </authorList>
    </citation>
    <scope>NUCLEOTIDE SEQUENCE [LARGE SCALE GENOMIC DNA]</scope>
    <source>
        <strain evidence="3 4">SID5840</strain>
    </source>
</reference>
<dbReference type="Pfam" id="PF00582">
    <property type="entry name" value="Usp"/>
    <property type="match status" value="2"/>
</dbReference>
<evidence type="ECO:0000313" key="4">
    <source>
        <dbReference type="Proteomes" id="UP000467124"/>
    </source>
</evidence>
<accession>A0A7K2ISJ6</accession>
<proteinExistence type="inferred from homology"/>
<comment type="similarity">
    <text evidence="1">Belongs to the universal stress protein A family.</text>
</comment>
<dbReference type="InterPro" id="IPR006016">
    <property type="entry name" value="UspA"/>
</dbReference>
<evidence type="ECO:0000259" key="2">
    <source>
        <dbReference type="Pfam" id="PF00582"/>
    </source>
</evidence>
<dbReference type="AlphaFoldDB" id="A0A7K2ISJ6"/>
<dbReference type="PANTHER" id="PTHR31964:SF113">
    <property type="entry name" value="USPA DOMAIN-CONTAINING PROTEIN"/>
    <property type="match status" value="1"/>
</dbReference>